<dbReference type="GO" id="GO:0015031">
    <property type="term" value="P:protein transport"/>
    <property type="evidence" value="ECO:0007669"/>
    <property type="project" value="UniProtKB-KW"/>
</dbReference>
<accession>A0A652NDW5</accession>
<evidence type="ECO:0000256" key="10">
    <source>
        <dbReference type="SAM" id="MobiDB-lite"/>
    </source>
</evidence>
<feature type="transmembrane region" description="Helical" evidence="11">
    <location>
        <begin position="45"/>
        <end position="70"/>
    </location>
</feature>
<protein>
    <submittedName>
        <fullName evidence="13">Membrane protein insertase YidC</fullName>
    </submittedName>
</protein>
<dbReference type="EMBL" id="SDGY01000002">
    <property type="protein sequence ID" value="TYC46455.1"/>
    <property type="molecule type" value="Genomic_DNA"/>
</dbReference>
<comment type="caution">
    <text evidence="13">The sequence shown here is derived from an EMBL/GenBank/DDBJ whole genome shotgun (WGS) entry which is preliminary data.</text>
</comment>
<dbReference type="InterPro" id="IPR028055">
    <property type="entry name" value="YidC/Oxa/ALB_C"/>
</dbReference>
<dbReference type="InterPro" id="IPR001708">
    <property type="entry name" value="YidC/ALB3/OXA1/COX18"/>
</dbReference>
<evidence type="ECO:0000313" key="14">
    <source>
        <dbReference type="Proteomes" id="UP000442244"/>
    </source>
</evidence>
<organism evidence="13 14">
    <name type="scientific">Leuconostoc litchii</name>
    <dbReference type="NCBI Taxonomy" id="1981069"/>
    <lineage>
        <taxon>Bacteria</taxon>
        <taxon>Bacillati</taxon>
        <taxon>Bacillota</taxon>
        <taxon>Bacilli</taxon>
        <taxon>Lactobacillales</taxon>
        <taxon>Lactobacillaceae</taxon>
        <taxon>Leuconostoc</taxon>
    </lineage>
</organism>
<evidence type="ECO:0000256" key="1">
    <source>
        <dbReference type="ARBA" id="ARBA00004651"/>
    </source>
</evidence>
<comment type="subcellular location">
    <subcellularLocation>
        <location evidence="1">Cell membrane</location>
        <topology evidence="1">Multi-pass membrane protein</topology>
    </subcellularLocation>
    <subcellularLocation>
        <location evidence="9">Membrane</location>
        <topology evidence="9">Multi-pass membrane protein</topology>
    </subcellularLocation>
</comment>
<reference evidence="13 14" key="1">
    <citation type="submission" date="2019-01" db="EMBL/GenBank/DDBJ databases">
        <title>Leuconostoc litchii sp. nov., a novel lactic acid bacterium isolated from lychee.</title>
        <authorList>
            <person name="Wang L.-T."/>
        </authorList>
    </citation>
    <scope>NUCLEOTIDE SEQUENCE [LARGE SCALE GENOMIC DNA]</scope>
    <source>
        <strain evidence="13 14">MB7</strain>
    </source>
</reference>
<dbReference type="InterPro" id="IPR047196">
    <property type="entry name" value="YidC_ALB_C"/>
</dbReference>
<feature type="transmembrane region" description="Helical" evidence="11">
    <location>
        <begin position="127"/>
        <end position="152"/>
    </location>
</feature>
<keyword evidence="2" id="KW-0813">Transport</keyword>
<dbReference type="AlphaFoldDB" id="A0A652NDW5"/>
<dbReference type="Proteomes" id="UP000442244">
    <property type="component" value="Unassembled WGS sequence"/>
</dbReference>
<keyword evidence="4 9" id="KW-0812">Transmembrane</keyword>
<evidence type="ECO:0000256" key="6">
    <source>
        <dbReference type="ARBA" id="ARBA00022989"/>
    </source>
</evidence>
<evidence type="ECO:0000256" key="3">
    <source>
        <dbReference type="ARBA" id="ARBA00022475"/>
    </source>
</evidence>
<dbReference type="NCBIfam" id="TIGR03592">
    <property type="entry name" value="yidC_oxa1_cterm"/>
    <property type="match status" value="1"/>
</dbReference>
<dbReference type="CDD" id="cd20070">
    <property type="entry name" value="5TM_YidC_Alb3"/>
    <property type="match status" value="1"/>
</dbReference>
<dbReference type="PANTHER" id="PTHR12428:SF65">
    <property type="entry name" value="CYTOCHROME C OXIDASE ASSEMBLY PROTEIN COX18, MITOCHONDRIAL"/>
    <property type="match status" value="1"/>
</dbReference>
<keyword evidence="14" id="KW-1185">Reference proteome</keyword>
<dbReference type="GO" id="GO:0051205">
    <property type="term" value="P:protein insertion into membrane"/>
    <property type="evidence" value="ECO:0007669"/>
    <property type="project" value="TreeGrafter"/>
</dbReference>
<keyword evidence="8" id="KW-0143">Chaperone</keyword>
<evidence type="ECO:0000259" key="12">
    <source>
        <dbReference type="Pfam" id="PF02096"/>
    </source>
</evidence>
<sequence>MKQLKRVLTFAFVIFDIILITGGYNQHSRMYRWIGHPLADIMTNIANFIGGVNGIGWAIIIITAIFRLILLPFFLNQQVNTTINQIKMQKLKPEIDKLQTLSRKAATTQEQQKASMAMMSLYRENDVSVIGGISFLTMAMQLPVFSGLYSAILHAPALQGASFLGFDLGKPQLVFAIIAGIIYLIQAWLMMQHMPEEQRKTSAAMMFVSPVMIFVFAMIASGAIGLYFVIGGIFALIQSLIQHFQRPGLEKRVDSQFEIKKTADDLMADDQPLPNMSSATQKTDSKNSTVTNNYDKKNRNAGKQQRLK</sequence>
<dbReference type="Pfam" id="PF02096">
    <property type="entry name" value="60KD_IMP"/>
    <property type="match status" value="1"/>
</dbReference>
<feature type="domain" description="Membrane insertase YidC/Oxa/ALB C-terminal" evidence="12">
    <location>
        <begin position="56"/>
        <end position="241"/>
    </location>
</feature>
<keyword evidence="3" id="KW-1003">Cell membrane</keyword>
<dbReference type="GO" id="GO:0005886">
    <property type="term" value="C:plasma membrane"/>
    <property type="evidence" value="ECO:0007669"/>
    <property type="project" value="UniProtKB-SubCell"/>
</dbReference>
<feature type="transmembrane region" description="Helical" evidence="11">
    <location>
        <begin position="172"/>
        <end position="191"/>
    </location>
</feature>
<keyword evidence="5" id="KW-0653">Protein transport</keyword>
<name>A0A652NDW5_9LACO</name>
<keyword evidence="7 11" id="KW-0472">Membrane</keyword>
<dbReference type="RefSeq" id="WP_148605795.1">
    <property type="nucleotide sequence ID" value="NZ_BSUV01000001.1"/>
</dbReference>
<proteinExistence type="inferred from homology"/>
<feature type="compositionally biased region" description="Polar residues" evidence="10">
    <location>
        <begin position="274"/>
        <end position="293"/>
    </location>
</feature>
<evidence type="ECO:0000256" key="11">
    <source>
        <dbReference type="SAM" id="Phobius"/>
    </source>
</evidence>
<evidence type="ECO:0000313" key="13">
    <source>
        <dbReference type="EMBL" id="TYC46455.1"/>
    </source>
</evidence>
<gene>
    <name evidence="13" type="primary">yidC</name>
    <name evidence="13" type="ORF">ESZ47_06280</name>
</gene>
<evidence type="ECO:0000256" key="2">
    <source>
        <dbReference type="ARBA" id="ARBA00022448"/>
    </source>
</evidence>
<comment type="similarity">
    <text evidence="9">Belongs to the OXA1/ALB3/YidC family.</text>
</comment>
<keyword evidence="6 11" id="KW-1133">Transmembrane helix</keyword>
<dbReference type="OrthoDB" id="9780552at2"/>
<evidence type="ECO:0000256" key="7">
    <source>
        <dbReference type="ARBA" id="ARBA00023136"/>
    </source>
</evidence>
<feature type="region of interest" description="Disordered" evidence="10">
    <location>
        <begin position="265"/>
        <end position="308"/>
    </location>
</feature>
<evidence type="ECO:0000256" key="5">
    <source>
        <dbReference type="ARBA" id="ARBA00022927"/>
    </source>
</evidence>
<evidence type="ECO:0000256" key="9">
    <source>
        <dbReference type="RuleBase" id="RU003945"/>
    </source>
</evidence>
<evidence type="ECO:0000256" key="8">
    <source>
        <dbReference type="ARBA" id="ARBA00023186"/>
    </source>
</evidence>
<dbReference type="GO" id="GO:0032977">
    <property type="term" value="F:membrane insertase activity"/>
    <property type="evidence" value="ECO:0007669"/>
    <property type="project" value="InterPro"/>
</dbReference>
<evidence type="ECO:0000256" key="4">
    <source>
        <dbReference type="ARBA" id="ARBA00022692"/>
    </source>
</evidence>
<dbReference type="PANTHER" id="PTHR12428">
    <property type="entry name" value="OXA1"/>
    <property type="match status" value="1"/>
</dbReference>
<feature type="transmembrane region" description="Helical" evidence="11">
    <location>
        <begin position="7"/>
        <end position="25"/>
    </location>
</feature>